<dbReference type="Proteomes" id="UP001305746">
    <property type="component" value="Unassembled WGS sequence"/>
</dbReference>
<dbReference type="InterPro" id="IPR018490">
    <property type="entry name" value="cNMP-bd_dom_sf"/>
</dbReference>
<dbReference type="PROSITE" id="PS50042">
    <property type="entry name" value="CNMP_BINDING_3"/>
    <property type="match status" value="1"/>
</dbReference>
<dbReference type="EMBL" id="JAYDCJ010000003">
    <property type="protein sequence ID" value="MEA1081054.1"/>
    <property type="molecule type" value="Genomic_DNA"/>
</dbReference>
<evidence type="ECO:0000259" key="1">
    <source>
        <dbReference type="PROSITE" id="PS50042"/>
    </source>
</evidence>
<dbReference type="SUPFAM" id="SSF51206">
    <property type="entry name" value="cAMP-binding domain-like"/>
    <property type="match status" value="1"/>
</dbReference>
<dbReference type="RefSeq" id="WP_322855531.1">
    <property type="nucleotide sequence ID" value="NZ_JAYDCJ010000003.1"/>
</dbReference>
<accession>A0ABU5NZ20</accession>
<comment type="caution">
    <text evidence="2">The sequence shown here is derived from an EMBL/GenBank/DDBJ whole genome shotgun (WGS) entry which is preliminary data.</text>
</comment>
<proteinExistence type="predicted"/>
<dbReference type="Gene3D" id="2.60.120.10">
    <property type="entry name" value="Jelly Rolls"/>
    <property type="match status" value="1"/>
</dbReference>
<keyword evidence="3" id="KW-1185">Reference proteome</keyword>
<dbReference type="CDD" id="cd00038">
    <property type="entry name" value="CAP_ED"/>
    <property type="match status" value="1"/>
</dbReference>
<dbReference type="SMART" id="SM00100">
    <property type="entry name" value="cNMP"/>
    <property type="match status" value="1"/>
</dbReference>
<dbReference type="InterPro" id="IPR014710">
    <property type="entry name" value="RmlC-like_jellyroll"/>
</dbReference>
<dbReference type="InterPro" id="IPR000595">
    <property type="entry name" value="cNMP-bd_dom"/>
</dbReference>
<dbReference type="Pfam" id="PF00027">
    <property type="entry name" value="cNMP_binding"/>
    <property type="match status" value="1"/>
</dbReference>
<organism evidence="2 3">
    <name type="scientific">Marinobacter qingdaonensis</name>
    <dbReference type="NCBI Taxonomy" id="3108486"/>
    <lineage>
        <taxon>Bacteria</taxon>
        <taxon>Pseudomonadati</taxon>
        <taxon>Pseudomonadota</taxon>
        <taxon>Gammaproteobacteria</taxon>
        <taxon>Pseudomonadales</taxon>
        <taxon>Marinobacteraceae</taxon>
        <taxon>Marinobacter</taxon>
    </lineage>
</organism>
<name>A0ABU5NZ20_9GAMM</name>
<feature type="domain" description="Cyclic nucleotide-binding" evidence="1">
    <location>
        <begin position="23"/>
        <end position="125"/>
    </location>
</feature>
<evidence type="ECO:0000313" key="2">
    <source>
        <dbReference type="EMBL" id="MEA1081054.1"/>
    </source>
</evidence>
<gene>
    <name evidence="2" type="ORF">U5822_10260</name>
</gene>
<evidence type="ECO:0000313" key="3">
    <source>
        <dbReference type="Proteomes" id="UP001305746"/>
    </source>
</evidence>
<protein>
    <submittedName>
        <fullName evidence="2">Crp/Fnr family transcriptional regulator</fullName>
    </submittedName>
</protein>
<reference evidence="2 3" key="1">
    <citation type="submission" date="2023-12" db="EMBL/GenBank/DDBJ databases">
        <title>Marinobacter qingdaonensis sp. nov., isolated from the intertidal sediment of Qingdao, PR China.</title>
        <authorList>
            <person name="Li Y."/>
        </authorList>
    </citation>
    <scope>NUCLEOTIDE SEQUENCE [LARGE SCALE GENOMIC DNA]</scope>
    <source>
        <strain evidence="2 3">ASW11-75</strain>
    </source>
</reference>
<sequence>MRETDAHDYWQEQGSDYFRELSTFGAIPDEAVLRMFEKGRVISLEAGERLYEVGERSEAFYIVLSGKMNSWMPRKDGGWTLARCHEPGDDMGFVPMISLSDRPATARAEEDSILLEISSVHFLDLNQSEPEVFGLMLLNLVRGMARTIITMASMLAEQDTQLHKVYPKAPKPGLKQAPHSV</sequence>